<evidence type="ECO:0000256" key="3">
    <source>
        <dbReference type="SAM" id="MobiDB-lite"/>
    </source>
</evidence>
<dbReference type="InterPro" id="IPR012132">
    <property type="entry name" value="GMC_OxRdtase"/>
</dbReference>
<proteinExistence type="inferred from homology"/>
<dbReference type="Proteomes" id="UP001054837">
    <property type="component" value="Unassembled WGS sequence"/>
</dbReference>
<dbReference type="InterPro" id="IPR036188">
    <property type="entry name" value="FAD/NAD-bd_sf"/>
</dbReference>
<dbReference type="AlphaFoldDB" id="A0AAV4U782"/>
<evidence type="ECO:0000259" key="5">
    <source>
        <dbReference type="PROSITE" id="PS00623"/>
    </source>
</evidence>
<feature type="region of interest" description="Disordered" evidence="3">
    <location>
        <begin position="509"/>
        <end position="567"/>
    </location>
</feature>
<sequence length="639" mass="71375">MGLLQYLPTLLPFAALFYMRAQDTFVPFTKDYWDTEYDYIVVGGGSSGAVIASRLSEDPNVKVLLLEAGGPENQLTDVPLVAASLQQTPVDWAYQTEPQQASCFGLKGRRSRWPRGRVLGGSSVLNYMLYVRGNKKDYDNWERLGAKGWSWKNVLPYFLKSEDNRDPPLLESGYHATGGYLTVSTPPYATPLAKNYIEAGLAIGYPNIDINGERQGGWMIPQGTIRRGARCSTSKAFLMPTRGRKNLDIVVFAHATKILFDAQKRARAVQFDRLKITNVVNARKEIILSAGAINSPQLLMLSGIGPRHHLQQLGVDSGVSRSARRLQLARPHLSGRNPRPDRFSRLNSSAEDYQFEGHQQLHSVRERSVHNPGRRGDAGFHPHQVHERFLGLAGRRNSLCVRQSGFGRGPDIPKGHGSIGGVVEQLLQALRVPRHVFYEPRAPETQKQGLHQTEIHRPLRSTHHRSKVPHSSPRHPHHGGLHEDLPVGHEHAVHPEGRREAVRIPPAGLRPISAAHGPVPGVPGQNVHGHPLPSGGNMQNGPRAGPHRCRRPPAQSERRPRTASGRRLHYARDSVWEHQCSLHYDWRKSCRSHTRQEDDPEEESVGVQRLLRTLASTSLKTAQTKVQTIAQSFTHQKKE</sequence>
<dbReference type="Pfam" id="PF00732">
    <property type="entry name" value="GMC_oxred_N"/>
    <property type="match status" value="1"/>
</dbReference>
<evidence type="ECO:0000256" key="4">
    <source>
        <dbReference type="SAM" id="SignalP"/>
    </source>
</evidence>
<dbReference type="Gene3D" id="3.50.50.60">
    <property type="entry name" value="FAD/NAD(P)-binding domain"/>
    <property type="match status" value="2"/>
</dbReference>
<name>A0AAV4U782_9ARAC</name>
<comment type="similarity">
    <text evidence="1 2">Belongs to the GMC oxidoreductase family.</text>
</comment>
<accession>A0AAV4U782</accession>
<keyword evidence="2" id="KW-0285">Flavoprotein</keyword>
<evidence type="ECO:0000256" key="1">
    <source>
        <dbReference type="ARBA" id="ARBA00010790"/>
    </source>
</evidence>
<keyword evidence="8" id="KW-1185">Reference proteome</keyword>
<feature type="chain" id="PRO_5043551309" evidence="4">
    <location>
        <begin position="22"/>
        <end position="639"/>
    </location>
</feature>
<dbReference type="EMBL" id="BPLQ01010785">
    <property type="protein sequence ID" value="GIY53597.1"/>
    <property type="molecule type" value="Genomic_DNA"/>
</dbReference>
<dbReference type="PROSITE" id="PS00624">
    <property type="entry name" value="GMC_OXRED_2"/>
    <property type="match status" value="1"/>
</dbReference>
<feature type="region of interest" description="Disordered" evidence="3">
    <location>
        <begin position="458"/>
        <end position="487"/>
    </location>
</feature>
<evidence type="ECO:0000313" key="7">
    <source>
        <dbReference type="EMBL" id="GIY53597.1"/>
    </source>
</evidence>
<organism evidence="7 8">
    <name type="scientific">Caerostris darwini</name>
    <dbReference type="NCBI Taxonomy" id="1538125"/>
    <lineage>
        <taxon>Eukaryota</taxon>
        <taxon>Metazoa</taxon>
        <taxon>Ecdysozoa</taxon>
        <taxon>Arthropoda</taxon>
        <taxon>Chelicerata</taxon>
        <taxon>Arachnida</taxon>
        <taxon>Araneae</taxon>
        <taxon>Araneomorphae</taxon>
        <taxon>Entelegynae</taxon>
        <taxon>Araneoidea</taxon>
        <taxon>Araneidae</taxon>
        <taxon>Caerostris</taxon>
    </lineage>
</organism>
<dbReference type="SUPFAM" id="SSF51905">
    <property type="entry name" value="FAD/NAD(P)-binding domain"/>
    <property type="match status" value="1"/>
</dbReference>
<protein>
    <submittedName>
        <fullName evidence="7">Glucose dehydrogenase</fullName>
    </submittedName>
</protein>
<feature type="region of interest" description="Disordered" evidence="3">
    <location>
        <begin position="359"/>
        <end position="381"/>
    </location>
</feature>
<feature type="domain" description="Glucose-methanol-choline oxidoreductase N-terminal" evidence="6">
    <location>
        <begin position="291"/>
        <end position="305"/>
    </location>
</feature>
<feature type="signal peptide" evidence="4">
    <location>
        <begin position="1"/>
        <end position="21"/>
    </location>
</feature>
<dbReference type="PANTHER" id="PTHR11552:SF227">
    <property type="entry name" value="GLUCOSE DEHYDROGENASE [FAD, QUINONE]-LIKE PROTEIN"/>
    <property type="match status" value="1"/>
</dbReference>
<comment type="caution">
    <text evidence="7">The sequence shown here is derived from an EMBL/GenBank/DDBJ whole genome shotgun (WGS) entry which is preliminary data.</text>
</comment>
<keyword evidence="2" id="KW-0274">FAD</keyword>
<dbReference type="PANTHER" id="PTHR11552">
    <property type="entry name" value="GLUCOSE-METHANOL-CHOLINE GMC OXIDOREDUCTASE"/>
    <property type="match status" value="1"/>
</dbReference>
<evidence type="ECO:0000259" key="6">
    <source>
        <dbReference type="PROSITE" id="PS00624"/>
    </source>
</evidence>
<feature type="compositionally biased region" description="Basic residues" evidence="3">
    <location>
        <begin position="458"/>
        <end position="479"/>
    </location>
</feature>
<dbReference type="InterPro" id="IPR000172">
    <property type="entry name" value="GMC_OxRdtase_N"/>
</dbReference>
<feature type="domain" description="Glucose-methanol-choline oxidoreductase N-terminal" evidence="5">
    <location>
        <begin position="116"/>
        <end position="139"/>
    </location>
</feature>
<dbReference type="PROSITE" id="PS00623">
    <property type="entry name" value="GMC_OXRED_1"/>
    <property type="match status" value="1"/>
</dbReference>
<gene>
    <name evidence="7" type="primary">Gld</name>
    <name evidence="7" type="ORF">CDAR_58321</name>
</gene>
<dbReference type="GO" id="GO:0016614">
    <property type="term" value="F:oxidoreductase activity, acting on CH-OH group of donors"/>
    <property type="evidence" value="ECO:0007669"/>
    <property type="project" value="InterPro"/>
</dbReference>
<reference evidence="7 8" key="1">
    <citation type="submission" date="2021-06" db="EMBL/GenBank/DDBJ databases">
        <title>Caerostris darwini draft genome.</title>
        <authorList>
            <person name="Kono N."/>
            <person name="Arakawa K."/>
        </authorList>
    </citation>
    <scope>NUCLEOTIDE SEQUENCE [LARGE SCALE GENOMIC DNA]</scope>
</reference>
<dbReference type="GO" id="GO:0050660">
    <property type="term" value="F:flavin adenine dinucleotide binding"/>
    <property type="evidence" value="ECO:0007669"/>
    <property type="project" value="InterPro"/>
</dbReference>
<keyword evidence="4" id="KW-0732">Signal</keyword>
<evidence type="ECO:0000313" key="8">
    <source>
        <dbReference type="Proteomes" id="UP001054837"/>
    </source>
</evidence>
<evidence type="ECO:0000256" key="2">
    <source>
        <dbReference type="RuleBase" id="RU003968"/>
    </source>
</evidence>
<feature type="compositionally biased region" description="Basic and acidic residues" evidence="3">
    <location>
        <begin position="363"/>
        <end position="381"/>
    </location>
</feature>